<reference evidence="2 3" key="1">
    <citation type="submission" date="2018-06" db="EMBL/GenBank/DDBJ databases">
        <title>Genomic Encyclopedia of Archaeal and Bacterial Type Strains, Phase II (KMG-II): from individual species to whole genera.</title>
        <authorList>
            <person name="Goeker M."/>
        </authorList>
    </citation>
    <scope>NUCLEOTIDE SEQUENCE [LARGE SCALE GENOMIC DNA]</scope>
    <source>
        <strain evidence="2 3">DSM 24525</strain>
    </source>
</reference>
<proteinExistence type="predicted"/>
<protein>
    <submittedName>
        <fullName evidence="2">Uncharacterized protein</fullName>
    </submittedName>
</protein>
<organism evidence="2 3">
    <name type="scientific">Humitalea rosea</name>
    <dbReference type="NCBI Taxonomy" id="990373"/>
    <lineage>
        <taxon>Bacteria</taxon>
        <taxon>Pseudomonadati</taxon>
        <taxon>Pseudomonadota</taxon>
        <taxon>Alphaproteobacteria</taxon>
        <taxon>Acetobacterales</taxon>
        <taxon>Roseomonadaceae</taxon>
        <taxon>Humitalea</taxon>
    </lineage>
</organism>
<comment type="caution">
    <text evidence="2">The sequence shown here is derived from an EMBL/GenBank/DDBJ whole genome shotgun (WGS) entry which is preliminary data.</text>
</comment>
<dbReference type="AlphaFoldDB" id="A0A2W7ISC0"/>
<dbReference type="RefSeq" id="WP_211314009.1">
    <property type="nucleotide sequence ID" value="NZ_QKYU01000002.1"/>
</dbReference>
<name>A0A2W7ISC0_9PROT</name>
<feature type="transmembrane region" description="Helical" evidence="1">
    <location>
        <begin position="134"/>
        <end position="151"/>
    </location>
</feature>
<dbReference type="EMBL" id="QKYU01000002">
    <property type="protein sequence ID" value="PZW50516.1"/>
    <property type="molecule type" value="Genomic_DNA"/>
</dbReference>
<gene>
    <name evidence="2" type="ORF">C8P66_102204</name>
</gene>
<feature type="transmembrane region" description="Helical" evidence="1">
    <location>
        <begin position="37"/>
        <end position="57"/>
    </location>
</feature>
<evidence type="ECO:0000313" key="2">
    <source>
        <dbReference type="EMBL" id="PZW50516.1"/>
    </source>
</evidence>
<accession>A0A2W7ISC0</accession>
<feature type="transmembrane region" description="Helical" evidence="1">
    <location>
        <begin position="12"/>
        <end position="30"/>
    </location>
</feature>
<evidence type="ECO:0000313" key="3">
    <source>
        <dbReference type="Proteomes" id="UP000249688"/>
    </source>
</evidence>
<sequence>MDLQTLTTVHTLISLVALVAGAVVVAGLIAAHPRPGWTVFFLITAIATSTTGFLFPFNGVLPSHVVGVLALLVLVLVLAARYVFAFGGPWRLVDALGLVASEYLLVFVGVAQAFAKTPFLHAAAPTQSEPPFAVAQLVALLGFAVLAYLVARAARRGGGVLA</sequence>
<feature type="transmembrane region" description="Helical" evidence="1">
    <location>
        <begin position="96"/>
        <end position="114"/>
    </location>
</feature>
<keyword evidence="1" id="KW-0472">Membrane</keyword>
<feature type="transmembrane region" description="Helical" evidence="1">
    <location>
        <begin position="63"/>
        <end position="84"/>
    </location>
</feature>
<keyword evidence="1" id="KW-1133">Transmembrane helix</keyword>
<evidence type="ECO:0000256" key="1">
    <source>
        <dbReference type="SAM" id="Phobius"/>
    </source>
</evidence>
<keyword evidence="3" id="KW-1185">Reference proteome</keyword>
<keyword evidence="1" id="KW-0812">Transmembrane</keyword>
<dbReference type="Proteomes" id="UP000249688">
    <property type="component" value="Unassembled WGS sequence"/>
</dbReference>